<keyword evidence="2" id="KW-1185">Reference proteome</keyword>
<name>A0ABY8B3Y6_9BACL</name>
<dbReference type="EMBL" id="CP109617">
    <property type="protein sequence ID" value="WED55883.1"/>
    <property type="molecule type" value="Genomic_DNA"/>
</dbReference>
<evidence type="ECO:0000313" key="2">
    <source>
        <dbReference type="Proteomes" id="UP001219957"/>
    </source>
</evidence>
<protein>
    <submittedName>
        <fullName evidence="1">Uncharacterized protein</fullName>
    </submittedName>
</protein>
<dbReference type="RefSeq" id="WP_214683647.1">
    <property type="nucleotide sequence ID" value="NZ_CP109617.1"/>
</dbReference>
<organism evidence="1 2">
    <name type="scientific">Exiguobacterium profundum</name>
    <dbReference type="NCBI Taxonomy" id="307643"/>
    <lineage>
        <taxon>Bacteria</taxon>
        <taxon>Bacillati</taxon>
        <taxon>Bacillota</taxon>
        <taxon>Bacilli</taxon>
        <taxon>Bacillales</taxon>
        <taxon>Bacillales Family XII. Incertae Sedis</taxon>
        <taxon>Exiguobacterium</taxon>
    </lineage>
</organism>
<proteinExistence type="predicted"/>
<accession>A0ABY8B3Y6</accession>
<sequence length="103" mass="11764">MEKKIDYSGLFTPLQLEEMDDAIVKFASRLQTRLGSFTVDDLLGFDEFDDSELESVTSDGAFLKIEDLTVDEIEALIAERVEVMAKNNRLLRKAEIANHYYVI</sequence>
<dbReference type="Proteomes" id="UP001219957">
    <property type="component" value="Chromosome"/>
</dbReference>
<reference evidence="1 2" key="1">
    <citation type="submission" date="2022-10" db="EMBL/GenBank/DDBJ databases">
        <title>Complete genome sequence of Exiguobacterium profundum TSS-3 isolated from an extremely saline-alkaline spring located in Ixtapa, Chiapas-Mexico.</title>
        <authorList>
            <person name="Rincon-Rosales R."/>
            <person name="Rogel M.A."/>
            <person name="Rincon-Molina C.I."/>
            <person name="Guerrero G."/>
            <person name="Manzano-Gomez L.A."/>
            <person name="Lopez-Lopez A."/>
            <person name="Rincon Molina F.A."/>
            <person name="Martinez-Romero E."/>
        </authorList>
    </citation>
    <scope>NUCLEOTIDE SEQUENCE [LARGE SCALE GENOMIC DNA]</scope>
    <source>
        <strain evidence="1 2">TSS-3</strain>
    </source>
</reference>
<evidence type="ECO:0000313" key="1">
    <source>
        <dbReference type="EMBL" id="WED55883.1"/>
    </source>
</evidence>
<gene>
    <name evidence="1" type="ORF">OE059_03215</name>
</gene>